<feature type="domain" description="Exoribonuclease phosphorolytic" evidence="6">
    <location>
        <begin position="36"/>
        <end position="157"/>
    </location>
</feature>
<organism evidence="7 8">
    <name type="scientific">Polychaeton citri CBS 116435</name>
    <dbReference type="NCBI Taxonomy" id="1314669"/>
    <lineage>
        <taxon>Eukaryota</taxon>
        <taxon>Fungi</taxon>
        <taxon>Dikarya</taxon>
        <taxon>Ascomycota</taxon>
        <taxon>Pezizomycotina</taxon>
        <taxon>Dothideomycetes</taxon>
        <taxon>Dothideomycetidae</taxon>
        <taxon>Capnodiales</taxon>
        <taxon>Capnodiaceae</taxon>
        <taxon>Polychaeton</taxon>
    </lineage>
</organism>
<dbReference type="Proteomes" id="UP000799441">
    <property type="component" value="Unassembled WGS sequence"/>
</dbReference>
<protein>
    <recommendedName>
        <fullName evidence="6">Exoribonuclease phosphorolytic domain-containing protein</fullName>
    </recommendedName>
</protein>
<evidence type="ECO:0000256" key="2">
    <source>
        <dbReference type="ARBA" id="ARBA00006678"/>
    </source>
</evidence>
<keyword evidence="5" id="KW-0539">Nucleus</keyword>
<name>A0A9P4UT89_9PEZI</name>
<keyword evidence="8" id="KW-1185">Reference proteome</keyword>
<evidence type="ECO:0000256" key="3">
    <source>
        <dbReference type="ARBA" id="ARBA00022552"/>
    </source>
</evidence>
<dbReference type="InterPro" id="IPR036345">
    <property type="entry name" value="ExoRNase_PH_dom2_sf"/>
</dbReference>
<gene>
    <name evidence="7" type="ORF">K431DRAFT_280573</name>
</gene>
<dbReference type="GO" id="GO:0006364">
    <property type="term" value="P:rRNA processing"/>
    <property type="evidence" value="ECO:0007669"/>
    <property type="project" value="UniProtKB-KW"/>
</dbReference>
<dbReference type="InterPro" id="IPR027408">
    <property type="entry name" value="PNPase/RNase_PH_dom_sf"/>
</dbReference>
<sequence>MCTLCQRESCDASKKQYSHQDHTTLAMAVPETQSHSLSRADGSATFTSSLHSILAAVNGPVEVGRRDELPEEAAIEVNIRPVAGVGGPRERWLESIVQAVLRSVVLVHMHPRTLIQITLQITQEPGEEINKRDARDVVVIPDLLNAASLALVDAGIPLNTAVSATLAVVAVGDEEIVLGPTVDQVVKSTSVHAFGYDRQGGMLLSESTGHFALEKWEQAEGAARTACAAALAPTGGDEAMGNGGIEGEPWIRQALEEKVRDANAWREST</sequence>
<dbReference type="InterPro" id="IPR050080">
    <property type="entry name" value="RNase_PH"/>
</dbReference>
<comment type="similarity">
    <text evidence="2">Belongs to the RNase PH family.</text>
</comment>
<dbReference type="Pfam" id="PF01138">
    <property type="entry name" value="RNase_PH"/>
    <property type="match status" value="1"/>
</dbReference>
<dbReference type="GO" id="GO:0003723">
    <property type="term" value="F:RNA binding"/>
    <property type="evidence" value="ECO:0007669"/>
    <property type="project" value="TreeGrafter"/>
</dbReference>
<dbReference type="SUPFAM" id="SSF54211">
    <property type="entry name" value="Ribosomal protein S5 domain 2-like"/>
    <property type="match status" value="1"/>
</dbReference>
<dbReference type="GO" id="GO:0000176">
    <property type="term" value="C:nuclear exosome (RNase complex)"/>
    <property type="evidence" value="ECO:0007669"/>
    <property type="project" value="UniProtKB-ARBA"/>
</dbReference>
<dbReference type="GO" id="GO:0071028">
    <property type="term" value="P:nuclear mRNA surveillance"/>
    <property type="evidence" value="ECO:0007669"/>
    <property type="project" value="TreeGrafter"/>
</dbReference>
<dbReference type="EMBL" id="MU003766">
    <property type="protein sequence ID" value="KAF2725849.1"/>
    <property type="molecule type" value="Genomic_DNA"/>
</dbReference>
<evidence type="ECO:0000313" key="8">
    <source>
        <dbReference type="Proteomes" id="UP000799441"/>
    </source>
</evidence>
<dbReference type="AlphaFoldDB" id="A0A9P4UT89"/>
<dbReference type="OrthoDB" id="27298at2759"/>
<accession>A0A9P4UT89</accession>
<dbReference type="GO" id="GO:0071051">
    <property type="term" value="P:poly(A)-dependent snoRNA 3'-end processing"/>
    <property type="evidence" value="ECO:0007669"/>
    <property type="project" value="TreeGrafter"/>
</dbReference>
<reference evidence="7" key="1">
    <citation type="journal article" date="2020" name="Stud. Mycol.">
        <title>101 Dothideomycetes genomes: a test case for predicting lifestyles and emergence of pathogens.</title>
        <authorList>
            <person name="Haridas S."/>
            <person name="Albert R."/>
            <person name="Binder M."/>
            <person name="Bloem J."/>
            <person name="Labutti K."/>
            <person name="Salamov A."/>
            <person name="Andreopoulos B."/>
            <person name="Baker S."/>
            <person name="Barry K."/>
            <person name="Bills G."/>
            <person name="Bluhm B."/>
            <person name="Cannon C."/>
            <person name="Castanera R."/>
            <person name="Culley D."/>
            <person name="Daum C."/>
            <person name="Ezra D."/>
            <person name="Gonzalez J."/>
            <person name="Henrissat B."/>
            <person name="Kuo A."/>
            <person name="Liang C."/>
            <person name="Lipzen A."/>
            <person name="Lutzoni F."/>
            <person name="Magnuson J."/>
            <person name="Mondo S."/>
            <person name="Nolan M."/>
            <person name="Ohm R."/>
            <person name="Pangilinan J."/>
            <person name="Park H.-J."/>
            <person name="Ramirez L."/>
            <person name="Alfaro M."/>
            <person name="Sun H."/>
            <person name="Tritt A."/>
            <person name="Yoshinaga Y."/>
            <person name="Zwiers L.-H."/>
            <person name="Turgeon B."/>
            <person name="Goodwin S."/>
            <person name="Spatafora J."/>
            <person name="Crous P."/>
            <person name="Grigoriev I."/>
        </authorList>
    </citation>
    <scope>NUCLEOTIDE SEQUENCE</scope>
    <source>
        <strain evidence="7">CBS 116435</strain>
    </source>
</reference>
<dbReference type="InterPro" id="IPR001247">
    <property type="entry name" value="ExoRNase_PH_dom1"/>
</dbReference>
<dbReference type="GO" id="GO:0034475">
    <property type="term" value="P:U4 snRNA 3'-end processing"/>
    <property type="evidence" value="ECO:0007669"/>
    <property type="project" value="TreeGrafter"/>
</dbReference>
<dbReference type="PANTHER" id="PTHR11953:SF1">
    <property type="entry name" value="EXOSOME COMPLEX COMPONENT RRP46"/>
    <property type="match status" value="1"/>
</dbReference>
<comment type="subcellular location">
    <subcellularLocation>
        <location evidence="1">Nucleus</location>
    </subcellularLocation>
</comment>
<dbReference type="GO" id="GO:0005730">
    <property type="term" value="C:nucleolus"/>
    <property type="evidence" value="ECO:0007669"/>
    <property type="project" value="TreeGrafter"/>
</dbReference>
<evidence type="ECO:0000259" key="6">
    <source>
        <dbReference type="Pfam" id="PF01138"/>
    </source>
</evidence>
<dbReference type="Gene3D" id="3.30.230.70">
    <property type="entry name" value="GHMP Kinase, N-terminal domain"/>
    <property type="match status" value="1"/>
</dbReference>
<dbReference type="CDD" id="cd11372">
    <property type="entry name" value="RNase_PH_RRP46"/>
    <property type="match status" value="1"/>
</dbReference>
<evidence type="ECO:0000256" key="5">
    <source>
        <dbReference type="ARBA" id="ARBA00023242"/>
    </source>
</evidence>
<dbReference type="PANTHER" id="PTHR11953">
    <property type="entry name" value="EXOSOME COMPLEX COMPONENT"/>
    <property type="match status" value="1"/>
</dbReference>
<dbReference type="GO" id="GO:0000177">
    <property type="term" value="C:cytoplasmic exosome (RNase complex)"/>
    <property type="evidence" value="ECO:0007669"/>
    <property type="project" value="TreeGrafter"/>
</dbReference>
<evidence type="ECO:0000313" key="7">
    <source>
        <dbReference type="EMBL" id="KAF2725849.1"/>
    </source>
</evidence>
<dbReference type="SUPFAM" id="SSF55666">
    <property type="entry name" value="Ribonuclease PH domain 2-like"/>
    <property type="match status" value="1"/>
</dbReference>
<proteinExistence type="inferred from homology"/>
<evidence type="ECO:0000256" key="1">
    <source>
        <dbReference type="ARBA" id="ARBA00004123"/>
    </source>
</evidence>
<evidence type="ECO:0000256" key="4">
    <source>
        <dbReference type="ARBA" id="ARBA00022835"/>
    </source>
</evidence>
<dbReference type="GO" id="GO:0016075">
    <property type="term" value="P:rRNA catabolic process"/>
    <property type="evidence" value="ECO:0007669"/>
    <property type="project" value="TreeGrafter"/>
</dbReference>
<dbReference type="InterPro" id="IPR020568">
    <property type="entry name" value="Ribosomal_Su5_D2-typ_SF"/>
</dbReference>
<keyword evidence="4" id="KW-0271">Exosome</keyword>
<keyword evidence="3" id="KW-0698">rRNA processing</keyword>
<comment type="caution">
    <text evidence="7">The sequence shown here is derived from an EMBL/GenBank/DDBJ whole genome shotgun (WGS) entry which is preliminary data.</text>
</comment>